<feature type="region of interest" description="Disordered" evidence="1">
    <location>
        <begin position="55"/>
        <end position="89"/>
    </location>
</feature>
<dbReference type="EMBL" id="JAWRVG010000020">
    <property type="protein sequence ID" value="KAK4072889.1"/>
    <property type="molecule type" value="Genomic_DNA"/>
</dbReference>
<name>A0AAE1ICP5_9HYPO</name>
<protein>
    <submittedName>
        <fullName evidence="2">Uncharacterized protein</fullName>
    </submittedName>
</protein>
<sequence>MRVLQAQSQDIRALRKQGADSDARWRKTQKDVIHAVSRNSEEFRKEQVQAVCRSGEAEKQKLEDDAAAQKQQVEDRGEQEKARIDARQQQDVARIEAYRQREVARIKAHQKEMVEMMHCMSKAVAFEADLASGDQKYKDILQRSAYNVATTHTNSALQ</sequence>
<dbReference type="GeneID" id="87919999"/>
<accession>A0AAE1ICP5</accession>
<comment type="caution">
    <text evidence="2">The sequence shown here is derived from an EMBL/GenBank/DDBJ whole genome shotgun (WGS) entry which is preliminary data.</text>
</comment>
<keyword evidence="3" id="KW-1185">Reference proteome</keyword>
<feature type="region of interest" description="Disordered" evidence="1">
    <location>
        <begin position="1"/>
        <end position="26"/>
    </location>
</feature>
<dbReference type="RefSeq" id="XP_062755366.1">
    <property type="nucleotide sequence ID" value="XM_062900094.1"/>
</dbReference>
<reference evidence="2" key="1">
    <citation type="submission" date="2023-11" db="EMBL/GenBank/DDBJ databases">
        <title>The genome sequences of three competitors of mushroom-forming fungi.</title>
        <authorList>
            <person name="Beijen E."/>
            <person name="Ohm R.A."/>
        </authorList>
    </citation>
    <scope>NUCLEOTIDE SEQUENCE</scope>
    <source>
        <strain evidence="2">CBS 100526</strain>
    </source>
</reference>
<evidence type="ECO:0000313" key="3">
    <source>
        <dbReference type="Proteomes" id="UP001273209"/>
    </source>
</evidence>
<evidence type="ECO:0000313" key="2">
    <source>
        <dbReference type="EMBL" id="KAK4072889.1"/>
    </source>
</evidence>
<proteinExistence type="predicted"/>
<evidence type="ECO:0000256" key="1">
    <source>
        <dbReference type="SAM" id="MobiDB-lite"/>
    </source>
</evidence>
<dbReference type="Proteomes" id="UP001273209">
    <property type="component" value="Unassembled WGS sequence"/>
</dbReference>
<feature type="compositionally biased region" description="Polar residues" evidence="1">
    <location>
        <begin position="1"/>
        <end position="10"/>
    </location>
</feature>
<dbReference type="AlphaFoldDB" id="A0AAE1ICP5"/>
<organism evidence="2 3">
    <name type="scientific">Trichoderma aggressivum f. europaeum</name>
    <dbReference type="NCBI Taxonomy" id="173218"/>
    <lineage>
        <taxon>Eukaryota</taxon>
        <taxon>Fungi</taxon>
        <taxon>Dikarya</taxon>
        <taxon>Ascomycota</taxon>
        <taxon>Pezizomycotina</taxon>
        <taxon>Sordariomycetes</taxon>
        <taxon>Hypocreomycetidae</taxon>
        <taxon>Hypocreales</taxon>
        <taxon>Hypocreaceae</taxon>
        <taxon>Trichoderma</taxon>
    </lineage>
</organism>
<feature type="compositionally biased region" description="Basic and acidic residues" evidence="1">
    <location>
        <begin position="72"/>
        <end position="89"/>
    </location>
</feature>
<feature type="compositionally biased region" description="Basic and acidic residues" evidence="1">
    <location>
        <begin position="55"/>
        <end position="64"/>
    </location>
</feature>
<gene>
    <name evidence="2" type="ORF">Triagg1_5566</name>
</gene>
<feature type="compositionally biased region" description="Basic and acidic residues" evidence="1">
    <location>
        <begin position="17"/>
        <end position="26"/>
    </location>
</feature>